<dbReference type="Pfam" id="PF00270">
    <property type="entry name" value="DEAD"/>
    <property type="match status" value="1"/>
</dbReference>
<dbReference type="InterPro" id="IPR004576">
    <property type="entry name" value="Mfd"/>
</dbReference>
<dbReference type="SMART" id="SM00982">
    <property type="entry name" value="TRCF"/>
    <property type="match status" value="1"/>
</dbReference>
<keyword evidence="8 9" id="KW-0234">DNA repair</keyword>
<evidence type="ECO:0000256" key="2">
    <source>
        <dbReference type="ARBA" id="ARBA00022741"/>
    </source>
</evidence>
<evidence type="ECO:0000313" key="12">
    <source>
        <dbReference type="EMBL" id="MDA5193637.1"/>
    </source>
</evidence>
<evidence type="ECO:0000256" key="5">
    <source>
        <dbReference type="ARBA" id="ARBA00022806"/>
    </source>
</evidence>
<dbReference type="PANTHER" id="PTHR47964">
    <property type="entry name" value="ATP-DEPENDENT DNA HELICASE HOMOLOG RECG, CHLOROPLASTIC"/>
    <property type="match status" value="1"/>
</dbReference>
<dbReference type="Pfam" id="PF17757">
    <property type="entry name" value="UvrB_inter"/>
    <property type="match status" value="1"/>
</dbReference>
<dbReference type="GO" id="GO:0016787">
    <property type="term" value="F:hydrolase activity"/>
    <property type="evidence" value="ECO:0007669"/>
    <property type="project" value="UniProtKB-KW"/>
</dbReference>
<keyword evidence="2 9" id="KW-0547">Nucleotide-binding</keyword>
<dbReference type="SUPFAM" id="SSF52540">
    <property type="entry name" value="P-loop containing nucleoside triphosphate hydrolases"/>
    <property type="match status" value="4"/>
</dbReference>
<dbReference type="GO" id="GO:0006355">
    <property type="term" value="P:regulation of DNA-templated transcription"/>
    <property type="evidence" value="ECO:0007669"/>
    <property type="project" value="UniProtKB-UniRule"/>
</dbReference>
<dbReference type="InterPro" id="IPR027417">
    <property type="entry name" value="P-loop_NTPase"/>
</dbReference>
<dbReference type="Gene3D" id="3.30.2060.10">
    <property type="entry name" value="Penicillin-binding protein 1b domain"/>
    <property type="match status" value="1"/>
</dbReference>
<dbReference type="EC" id="3.6.4.-" evidence="9"/>
<dbReference type="NCBIfam" id="TIGR00580">
    <property type="entry name" value="mfd"/>
    <property type="match status" value="1"/>
</dbReference>
<dbReference type="Gene3D" id="2.40.10.170">
    <property type="match status" value="1"/>
</dbReference>
<dbReference type="PANTHER" id="PTHR47964:SF1">
    <property type="entry name" value="ATP-DEPENDENT DNA HELICASE HOMOLOG RECG, CHLOROPLASTIC"/>
    <property type="match status" value="1"/>
</dbReference>
<keyword evidence="13" id="KW-1185">Reference proteome</keyword>
<dbReference type="Gene3D" id="3.40.50.11180">
    <property type="match status" value="1"/>
</dbReference>
<dbReference type="Pfam" id="PF02559">
    <property type="entry name" value="CarD_TRCF_RID"/>
    <property type="match status" value="1"/>
</dbReference>
<dbReference type="RefSeq" id="WP_274943337.1">
    <property type="nucleotide sequence ID" value="NZ_JANWOI010000002.1"/>
</dbReference>
<dbReference type="Pfam" id="PF21132">
    <property type="entry name" value="MFD_D3"/>
    <property type="match status" value="1"/>
</dbReference>
<keyword evidence="1 9" id="KW-0963">Cytoplasm</keyword>
<evidence type="ECO:0000259" key="11">
    <source>
        <dbReference type="PROSITE" id="PS51194"/>
    </source>
</evidence>
<dbReference type="PROSITE" id="PS51192">
    <property type="entry name" value="HELICASE_ATP_BIND_1"/>
    <property type="match status" value="1"/>
</dbReference>
<dbReference type="Pfam" id="PF03461">
    <property type="entry name" value="TRCF"/>
    <property type="match status" value="1"/>
</dbReference>
<keyword evidence="5" id="KW-0347">Helicase</keyword>
<keyword evidence="6 9" id="KW-0067">ATP-binding</keyword>
<dbReference type="SMART" id="SM00487">
    <property type="entry name" value="DEXDc"/>
    <property type="match status" value="1"/>
</dbReference>
<keyword evidence="4 9" id="KW-0378">Hydrolase</keyword>
<dbReference type="Gene3D" id="3.40.50.300">
    <property type="entry name" value="P-loop containing nucleotide triphosphate hydrolases"/>
    <property type="match status" value="2"/>
</dbReference>
<evidence type="ECO:0000256" key="7">
    <source>
        <dbReference type="ARBA" id="ARBA00023125"/>
    </source>
</evidence>
<dbReference type="InterPro" id="IPR003711">
    <property type="entry name" value="CarD-like/TRCF_RID"/>
</dbReference>
<evidence type="ECO:0000256" key="4">
    <source>
        <dbReference type="ARBA" id="ARBA00022801"/>
    </source>
</evidence>
<dbReference type="SMART" id="SM01058">
    <property type="entry name" value="CarD_TRCF"/>
    <property type="match status" value="1"/>
</dbReference>
<dbReference type="InterPro" id="IPR036101">
    <property type="entry name" value="CarD-like/TRCF_RID_sf"/>
</dbReference>
<comment type="similarity">
    <text evidence="9">In the C-terminal section; belongs to the helicase family. RecG subfamily.</text>
</comment>
<reference evidence="12" key="2">
    <citation type="journal article" date="2023" name="Syst. Appl. Microbiol.">
        <title>Govania unica gen. nov., sp. nov., a rare biosphere bacterium that represents a novel family in the class Alphaproteobacteria.</title>
        <authorList>
            <person name="Vandamme P."/>
            <person name="Peeters C."/>
            <person name="Hettiarachchi A."/>
            <person name="Cnockaert M."/>
            <person name="Carlier A."/>
        </authorList>
    </citation>
    <scope>NUCLEOTIDE SEQUENCE</scope>
    <source>
        <strain evidence="12">LMG 31809</strain>
    </source>
</reference>
<keyword evidence="7 9" id="KW-0238">DNA-binding</keyword>
<evidence type="ECO:0000259" key="10">
    <source>
        <dbReference type="PROSITE" id="PS51192"/>
    </source>
</evidence>
<comment type="similarity">
    <text evidence="9">In the N-terminal section; belongs to the UvrB family.</text>
</comment>
<evidence type="ECO:0000256" key="9">
    <source>
        <dbReference type="HAMAP-Rule" id="MF_00969"/>
    </source>
</evidence>
<reference evidence="12" key="1">
    <citation type="submission" date="2022-08" db="EMBL/GenBank/DDBJ databases">
        <authorList>
            <person name="Vandamme P."/>
            <person name="Hettiarachchi A."/>
            <person name="Peeters C."/>
            <person name="Cnockaert M."/>
            <person name="Carlier A."/>
        </authorList>
    </citation>
    <scope>NUCLEOTIDE SEQUENCE</scope>
    <source>
        <strain evidence="12">LMG 31809</strain>
    </source>
</reference>
<dbReference type="SUPFAM" id="SSF143517">
    <property type="entry name" value="TRCF domain-like"/>
    <property type="match status" value="1"/>
</dbReference>
<dbReference type="GO" id="GO:0005737">
    <property type="term" value="C:cytoplasm"/>
    <property type="evidence" value="ECO:0007669"/>
    <property type="project" value="UniProtKB-SubCell"/>
</dbReference>
<dbReference type="Gene3D" id="3.90.1150.50">
    <property type="entry name" value="Transcription-repair-coupling factor, D7 domain"/>
    <property type="match status" value="1"/>
</dbReference>
<dbReference type="SMART" id="SM00490">
    <property type="entry name" value="HELICc"/>
    <property type="match status" value="1"/>
</dbReference>
<evidence type="ECO:0000256" key="6">
    <source>
        <dbReference type="ARBA" id="ARBA00022840"/>
    </source>
</evidence>
<evidence type="ECO:0000313" key="13">
    <source>
        <dbReference type="Proteomes" id="UP001141619"/>
    </source>
</evidence>
<dbReference type="InterPro" id="IPR001650">
    <property type="entry name" value="Helicase_C-like"/>
</dbReference>
<comment type="subcellular location">
    <subcellularLocation>
        <location evidence="9">Cytoplasm</location>
    </subcellularLocation>
</comment>
<dbReference type="InterPro" id="IPR005118">
    <property type="entry name" value="TRCF_C"/>
</dbReference>
<accession>A0A9X3Z6Z8</accession>
<protein>
    <recommendedName>
        <fullName evidence="9">Transcription-repair-coupling factor</fullName>
        <shortName evidence="9">TRCF</shortName>
        <ecNumber evidence="9">3.6.4.-</ecNumber>
    </recommendedName>
</protein>
<evidence type="ECO:0000256" key="1">
    <source>
        <dbReference type="ARBA" id="ARBA00022490"/>
    </source>
</evidence>
<feature type="domain" description="Helicase ATP-binding" evidence="10">
    <location>
        <begin position="628"/>
        <end position="789"/>
    </location>
</feature>
<proteinExistence type="inferred from homology"/>
<comment type="caution">
    <text evidence="12">The sequence shown here is derived from an EMBL/GenBank/DDBJ whole genome shotgun (WGS) entry which is preliminary data.</text>
</comment>
<dbReference type="InterPro" id="IPR014001">
    <property type="entry name" value="Helicase_ATP-bd"/>
</dbReference>
<sequence length="1177" mass="129184">MTPQDWTDLSETQGRLTIAGVPEGYDALVLADIVRARGTALHVARDDARMATLVDAIRFFAPEIEILRFPAWDCLPYDRSSPHADIAARRVRTLALLAERGTPKTPRLILTTVNAASQRVPSRAVMAAAAFSMVSGKALDLAALTSFLAANGYSRTGTVMEPGEFAIRGGIVDIFPAGSPEPVRLDLFGDEIDVIRSFDPLTQRSSAKIKRVDLVPASEVLLSPEAIRRFRAGYVESFGTVMGNDPLYEAVSEGRKHIGMEHWLPLFHERLETIFDYAGDAILTLDPLTDDALAERFGSITDYYRSRKEQANLKSASGIAPYKPLPPESLYLTADDWQTAQAGRDVRVFTPHHLPEDGVTRDLGGRLGRDFAIERNTPNANIYDALRQHVEELQASGKRVLLASYSAGARERLQGVISDHGLRATLPLEAWAEAGKVNRQILGLLVLPLEHGFETADLALITEQDVLGDRLVRKARRQKRADNFLTEAAALIPGDYVVHVDHGVGRFEGLITIEVMDAPHDCVMLVYDGGDKLYVPVENIEVLSRYGSEDSGVILDKLGGTAWQSRKAKLKKRIREMADEVIKLAAARALRQAEVMDPAEGLYDEFCARFPYAETEDQLRAIGDVIDDLGQGRPMDRLICGDVGFGKTEVALRAAFVAAMSGFQVAVVVPTTLLARQHYKGFEKRFQGLPIRIGQLSRLVGDKELRDTKAGLTDGKVDIVIGTHALLGKAIAFKNLGLLIVDEEQHFGVSHKERLKQLKSNVHVLTLTATPIPRTLHMAMSGLKELSLIATPPVDRLAVRTFVLPQDPMVIREALLREHYRGGQSFYVVPRISDLDEVMAFIRETVPEVKIAIAHGQMAPSAMDEVMNAFYDGQFDVLLSTTIVESGLDIPTANTLIVHRADMFGLAQLYQLRGRVGRSKTRAYAYMTLPQGKLLTANAEKRLQVLQTLDTLGAGFTLASHDLDIRGAGNLLGDEQSGHIREVGLELYQQMLEEAVAEARAGGLETEFEGHWSPQIALGATVLLPESYVGDLNVRMSLYRRLADLTSREEIDAFAAELIDRFGPLPDEVKQLLVIIEIKGFCRQAGIEKIEAGPRGATVTFRKGQFANPLGLVDMLSRERGTAKLKPDQRLVIIRDWPSAADRLKGALALAKSLAKIALGEPVTSPSPAKVGAIARK</sequence>
<dbReference type="InterPro" id="IPR047112">
    <property type="entry name" value="RecG/Mfd"/>
</dbReference>
<dbReference type="AlphaFoldDB" id="A0A9X3Z6Z8"/>
<dbReference type="GO" id="GO:0005524">
    <property type="term" value="F:ATP binding"/>
    <property type="evidence" value="ECO:0007669"/>
    <property type="project" value="UniProtKB-UniRule"/>
</dbReference>
<keyword evidence="3 9" id="KW-0227">DNA damage</keyword>
<dbReference type="GO" id="GO:0003678">
    <property type="term" value="F:DNA helicase activity"/>
    <property type="evidence" value="ECO:0007669"/>
    <property type="project" value="TreeGrafter"/>
</dbReference>
<comment type="function">
    <text evidence="9">Couples transcription and DNA repair by recognizing RNA polymerase (RNAP) stalled at DNA lesions. Mediates ATP-dependent release of RNAP and its truncated transcript from the DNA, and recruitment of nucleotide excision repair machinery to the damaged site.</text>
</comment>
<dbReference type="EMBL" id="JANWOI010000002">
    <property type="protein sequence ID" value="MDA5193637.1"/>
    <property type="molecule type" value="Genomic_DNA"/>
</dbReference>
<gene>
    <name evidence="9 12" type="primary">mfd</name>
    <name evidence="12" type="ORF">NYP16_06670</name>
</gene>
<dbReference type="HAMAP" id="MF_00969">
    <property type="entry name" value="TRCF"/>
    <property type="match status" value="1"/>
</dbReference>
<dbReference type="GO" id="GO:0000716">
    <property type="term" value="P:transcription-coupled nucleotide-excision repair, DNA damage recognition"/>
    <property type="evidence" value="ECO:0007669"/>
    <property type="project" value="UniProtKB-UniRule"/>
</dbReference>
<dbReference type="InterPro" id="IPR037235">
    <property type="entry name" value="TRCF-like_C_D7"/>
</dbReference>
<dbReference type="InterPro" id="IPR041471">
    <property type="entry name" value="UvrB_inter"/>
</dbReference>
<dbReference type="PROSITE" id="PS51194">
    <property type="entry name" value="HELICASE_CTER"/>
    <property type="match status" value="1"/>
</dbReference>
<evidence type="ECO:0000256" key="3">
    <source>
        <dbReference type="ARBA" id="ARBA00022763"/>
    </source>
</evidence>
<dbReference type="CDD" id="cd17991">
    <property type="entry name" value="DEXHc_TRCF"/>
    <property type="match status" value="1"/>
</dbReference>
<feature type="domain" description="Helicase C-terminal" evidence="11">
    <location>
        <begin position="810"/>
        <end position="964"/>
    </location>
</feature>
<dbReference type="GO" id="GO:0003684">
    <property type="term" value="F:damaged DNA binding"/>
    <property type="evidence" value="ECO:0007669"/>
    <property type="project" value="InterPro"/>
</dbReference>
<dbReference type="InterPro" id="IPR048635">
    <property type="entry name" value="MFD_D3"/>
</dbReference>
<dbReference type="Proteomes" id="UP001141619">
    <property type="component" value="Unassembled WGS sequence"/>
</dbReference>
<organism evidence="12 13">
    <name type="scientific">Govanella unica</name>
    <dbReference type="NCBI Taxonomy" id="2975056"/>
    <lineage>
        <taxon>Bacteria</taxon>
        <taxon>Pseudomonadati</taxon>
        <taxon>Pseudomonadota</taxon>
        <taxon>Alphaproteobacteria</taxon>
        <taxon>Emcibacterales</taxon>
        <taxon>Govanellaceae</taxon>
        <taxon>Govanella</taxon>
    </lineage>
</organism>
<evidence type="ECO:0000256" key="8">
    <source>
        <dbReference type="ARBA" id="ARBA00023204"/>
    </source>
</evidence>
<name>A0A9X3Z6Z8_9PROT</name>
<dbReference type="Pfam" id="PF00271">
    <property type="entry name" value="Helicase_C"/>
    <property type="match status" value="1"/>
</dbReference>
<dbReference type="InterPro" id="IPR011545">
    <property type="entry name" value="DEAD/DEAH_box_helicase_dom"/>
</dbReference>
<dbReference type="SUPFAM" id="SSF141259">
    <property type="entry name" value="CarD-like"/>
    <property type="match status" value="1"/>
</dbReference>
<dbReference type="Gene3D" id="3.40.50.11140">
    <property type="match status" value="1"/>
</dbReference>